<dbReference type="Gene3D" id="3.40.190.10">
    <property type="entry name" value="Periplasmic binding protein-like II"/>
    <property type="match status" value="2"/>
</dbReference>
<dbReference type="Proteomes" id="UP001500622">
    <property type="component" value="Unassembled WGS sequence"/>
</dbReference>
<dbReference type="InterPro" id="IPR006059">
    <property type="entry name" value="SBP"/>
</dbReference>
<keyword evidence="2" id="KW-0813">Transport</keyword>
<reference evidence="5" key="1">
    <citation type="journal article" date="2019" name="Int. J. Syst. Evol. Microbiol.">
        <title>The Global Catalogue of Microorganisms (GCM) 10K type strain sequencing project: providing services to taxonomists for standard genome sequencing and annotation.</title>
        <authorList>
            <consortium name="The Broad Institute Genomics Platform"/>
            <consortium name="The Broad Institute Genome Sequencing Center for Infectious Disease"/>
            <person name="Wu L."/>
            <person name="Ma J."/>
        </authorList>
    </citation>
    <scope>NUCLEOTIDE SEQUENCE [LARGE SCALE GENOMIC DNA]</scope>
    <source>
        <strain evidence="5">JCM 17810</strain>
    </source>
</reference>
<dbReference type="SUPFAM" id="SSF53850">
    <property type="entry name" value="Periplasmic binding protein-like II"/>
    <property type="match status" value="1"/>
</dbReference>
<evidence type="ECO:0000256" key="3">
    <source>
        <dbReference type="ARBA" id="ARBA00022729"/>
    </source>
</evidence>
<evidence type="ECO:0000256" key="2">
    <source>
        <dbReference type="ARBA" id="ARBA00022448"/>
    </source>
</evidence>
<evidence type="ECO:0000256" key="1">
    <source>
        <dbReference type="ARBA" id="ARBA00008520"/>
    </source>
</evidence>
<organism evidence="4 5">
    <name type="scientific">Georgenia halophila</name>
    <dbReference type="NCBI Taxonomy" id="620889"/>
    <lineage>
        <taxon>Bacteria</taxon>
        <taxon>Bacillati</taxon>
        <taxon>Actinomycetota</taxon>
        <taxon>Actinomycetes</taxon>
        <taxon>Micrococcales</taxon>
        <taxon>Bogoriellaceae</taxon>
        <taxon>Georgenia</taxon>
    </lineage>
</organism>
<dbReference type="PANTHER" id="PTHR30061:SF50">
    <property type="entry name" value="MALTOSE_MALTODEXTRIN-BINDING PERIPLASMIC PROTEIN"/>
    <property type="match status" value="1"/>
</dbReference>
<comment type="similarity">
    <text evidence="1">Belongs to the bacterial solute-binding protein 1 family.</text>
</comment>
<dbReference type="RefSeq" id="WP_345218229.1">
    <property type="nucleotide sequence ID" value="NZ_BAABGN010000013.1"/>
</dbReference>
<dbReference type="EMBL" id="BAABGN010000013">
    <property type="protein sequence ID" value="GAA4431839.1"/>
    <property type="molecule type" value="Genomic_DNA"/>
</dbReference>
<gene>
    <name evidence="4" type="ORF">GCM10023169_36820</name>
</gene>
<dbReference type="PROSITE" id="PS51257">
    <property type="entry name" value="PROKAR_LIPOPROTEIN"/>
    <property type="match status" value="1"/>
</dbReference>
<dbReference type="PROSITE" id="PS51318">
    <property type="entry name" value="TAT"/>
    <property type="match status" value="1"/>
</dbReference>
<evidence type="ECO:0000313" key="4">
    <source>
        <dbReference type="EMBL" id="GAA4431839.1"/>
    </source>
</evidence>
<comment type="caution">
    <text evidence="4">The sequence shown here is derived from an EMBL/GenBank/DDBJ whole genome shotgun (WGS) entry which is preliminary data.</text>
</comment>
<dbReference type="InterPro" id="IPR006311">
    <property type="entry name" value="TAT_signal"/>
</dbReference>
<evidence type="ECO:0000313" key="5">
    <source>
        <dbReference type="Proteomes" id="UP001500622"/>
    </source>
</evidence>
<keyword evidence="3" id="KW-0732">Signal</keyword>
<protein>
    <submittedName>
        <fullName evidence="4">Extracellular solute-binding protein</fullName>
    </submittedName>
</protein>
<keyword evidence="5" id="KW-1185">Reference proteome</keyword>
<proteinExistence type="inferred from homology"/>
<name>A0ABP8LL56_9MICO</name>
<sequence>MNDMNRRSFMKTTGLGVLGASVLAACGEGSSSAQGGGTTEVRFAWWGGTERQQMYNDALDLFEKQNSGITVLPEFADYDAYQERMVTQMAAGDVPEVFWIPSAQVLTYHAAGLYRPLDDLEALDLSDFSEADLESFKLHGELNTMPKSLSSPALRYNQTFLEDEGLEMLPDDEGWTWDALSEYLIDYTNNNAQGRKGTTYNAQTDLCFEAWLRQHGQQLWTADGEAGFDVDGVAGWFEWWETLRKAGAATSLSEQEGPAPEWPVVGDKVLATFGNSNHIADEAAMYPDYEFLLRRMPVLPDAEAGHRFIYLSRLAMYQDTEDSRIEATAKLIDFNINASDMLQIVGLSAGAPPNPRLLQEAYETATPDEEKMLAIIEEEQAAERRPRYESPAGSSTWRIIMTRGVEEVALERSSISDAATRVVEDIRAALAEAR</sequence>
<dbReference type="Pfam" id="PF13416">
    <property type="entry name" value="SBP_bac_8"/>
    <property type="match status" value="1"/>
</dbReference>
<dbReference type="PANTHER" id="PTHR30061">
    <property type="entry name" value="MALTOSE-BINDING PERIPLASMIC PROTEIN"/>
    <property type="match status" value="1"/>
</dbReference>
<accession>A0ABP8LL56</accession>